<dbReference type="InterPro" id="IPR007110">
    <property type="entry name" value="Ig-like_dom"/>
</dbReference>
<dbReference type="SUPFAM" id="SSF48726">
    <property type="entry name" value="Immunoglobulin"/>
    <property type="match status" value="1"/>
</dbReference>
<dbReference type="Proteomes" id="UP001187531">
    <property type="component" value="Unassembled WGS sequence"/>
</dbReference>
<dbReference type="PROSITE" id="PS50835">
    <property type="entry name" value="IG_LIKE"/>
    <property type="match status" value="1"/>
</dbReference>
<gene>
    <name evidence="3" type="ORF">QYM36_015524</name>
</gene>
<evidence type="ECO:0000256" key="1">
    <source>
        <dbReference type="ARBA" id="ARBA00023157"/>
    </source>
</evidence>
<dbReference type="InterPro" id="IPR036179">
    <property type="entry name" value="Ig-like_dom_sf"/>
</dbReference>
<dbReference type="InterPro" id="IPR013783">
    <property type="entry name" value="Ig-like_fold"/>
</dbReference>
<dbReference type="Pfam" id="PF08205">
    <property type="entry name" value="C2-set_2"/>
    <property type="match status" value="1"/>
</dbReference>
<protein>
    <recommendedName>
        <fullName evidence="2">Ig-like domain-containing protein</fullName>
    </recommendedName>
</protein>
<dbReference type="EMBL" id="JAVRJZ010000019">
    <property type="protein sequence ID" value="KAK2707871.1"/>
    <property type="molecule type" value="Genomic_DNA"/>
</dbReference>
<dbReference type="PANTHER" id="PTHR23278">
    <property type="entry name" value="SIDESTEP PROTEIN"/>
    <property type="match status" value="1"/>
</dbReference>
<keyword evidence="1" id="KW-1015">Disulfide bond</keyword>
<feature type="non-terminal residue" evidence="3">
    <location>
        <position position="105"/>
    </location>
</feature>
<organism evidence="3 4">
    <name type="scientific">Artemia franciscana</name>
    <name type="common">Brine shrimp</name>
    <name type="synonym">Artemia sanfranciscana</name>
    <dbReference type="NCBI Taxonomy" id="6661"/>
    <lineage>
        <taxon>Eukaryota</taxon>
        <taxon>Metazoa</taxon>
        <taxon>Ecdysozoa</taxon>
        <taxon>Arthropoda</taxon>
        <taxon>Crustacea</taxon>
        <taxon>Branchiopoda</taxon>
        <taxon>Anostraca</taxon>
        <taxon>Artemiidae</taxon>
        <taxon>Artemia</taxon>
    </lineage>
</organism>
<evidence type="ECO:0000313" key="4">
    <source>
        <dbReference type="Proteomes" id="UP001187531"/>
    </source>
</evidence>
<sequence>VPPKAVTIIDGQERVLGLVAGPLEVHSTLILTCSASGGIPTPHISWWHGAALFDNTTDKIENNIIRNTMIYLDVKRSSLHDIFTCQISQPPPAAPILKMVSLELL</sequence>
<proteinExistence type="predicted"/>
<feature type="domain" description="Ig-like" evidence="2">
    <location>
        <begin position="3"/>
        <end position="101"/>
    </location>
</feature>
<feature type="non-terminal residue" evidence="3">
    <location>
        <position position="1"/>
    </location>
</feature>
<evidence type="ECO:0000313" key="3">
    <source>
        <dbReference type="EMBL" id="KAK2707871.1"/>
    </source>
</evidence>
<reference evidence="3" key="1">
    <citation type="submission" date="2023-07" db="EMBL/GenBank/DDBJ databases">
        <title>Chromosome-level genome assembly of Artemia franciscana.</title>
        <authorList>
            <person name="Jo E."/>
        </authorList>
    </citation>
    <scope>NUCLEOTIDE SEQUENCE</scope>
    <source>
        <tissue evidence="3">Whole body</tissue>
    </source>
</reference>
<evidence type="ECO:0000259" key="2">
    <source>
        <dbReference type="PROSITE" id="PS50835"/>
    </source>
</evidence>
<dbReference type="AlphaFoldDB" id="A0AA88HI08"/>
<accession>A0AA88HI08</accession>
<dbReference type="InterPro" id="IPR013162">
    <property type="entry name" value="CD80_C2-set"/>
</dbReference>
<dbReference type="Gene3D" id="2.60.40.10">
    <property type="entry name" value="Immunoglobulins"/>
    <property type="match status" value="1"/>
</dbReference>
<comment type="caution">
    <text evidence="3">The sequence shown here is derived from an EMBL/GenBank/DDBJ whole genome shotgun (WGS) entry which is preliminary data.</text>
</comment>
<name>A0AA88HI08_ARTSF</name>
<dbReference type="PANTHER" id="PTHR23278:SF19">
    <property type="entry name" value="OBSCURIN"/>
    <property type="match status" value="1"/>
</dbReference>
<keyword evidence="4" id="KW-1185">Reference proteome</keyword>